<reference evidence="14 15" key="1">
    <citation type="submission" date="2019-04" db="EMBL/GenBank/DDBJ databases">
        <title>Comparative genomics and transcriptomics to analyze fruiting body development in filamentous ascomycetes.</title>
        <authorList>
            <consortium name="DOE Joint Genome Institute"/>
            <person name="Lutkenhaus R."/>
            <person name="Traeger S."/>
            <person name="Breuer J."/>
            <person name="Kuo A."/>
            <person name="Lipzen A."/>
            <person name="Pangilinan J."/>
            <person name="Dilworth D."/>
            <person name="Sandor L."/>
            <person name="Poggeler S."/>
            <person name="Barry K."/>
            <person name="Grigoriev I.V."/>
            <person name="Nowrousian M."/>
        </authorList>
    </citation>
    <scope>NUCLEOTIDE SEQUENCE [LARGE SCALE GENOMIC DNA]</scope>
    <source>
        <strain evidence="14 15">CBS 389.68</strain>
    </source>
</reference>
<dbReference type="InParanoid" id="A0A4V3SIM5"/>
<evidence type="ECO:0000256" key="8">
    <source>
        <dbReference type="ARBA" id="ARBA00023055"/>
    </source>
</evidence>
<dbReference type="Pfam" id="PF00168">
    <property type="entry name" value="C2"/>
    <property type="match status" value="4"/>
</dbReference>
<dbReference type="InterPro" id="IPR056910">
    <property type="entry name" value="TCB1-3_C2"/>
</dbReference>
<evidence type="ECO:0000259" key="12">
    <source>
        <dbReference type="PROSITE" id="PS50004"/>
    </source>
</evidence>
<dbReference type="STRING" id="341454.A0A4V3SIM5"/>
<dbReference type="PIRSF" id="PIRSF037232">
    <property type="entry name" value="Tricalbin"/>
    <property type="match status" value="1"/>
</dbReference>
<dbReference type="CDD" id="cd04045">
    <property type="entry name" value="C2C_Tricalbin-like"/>
    <property type="match status" value="1"/>
</dbReference>
<dbReference type="CDD" id="cd21678">
    <property type="entry name" value="SMP_TCB"/>
    <property type="match status" value="1"/>
</dbReference>
<dbReference type="SUPFAM" id="SSF49562">
    <property type="entry name" value="C2 domain (Calcium/lipid-binding domain, CaLB)"/>
    <property type="match status" value="4"/>
</dbReference>
<evidence type="ECO:0000256" key="6">
    <source>
        <dbReference type="ARBA" id="ARBA00022824"/>
    </source>
</evidence>
<dbReference type="InterPro" id="IPR000008">
    <property type="entry name" value="C2_dom"/>
</dbReference>
<feature type="compositionally biased region" description="Polar residues" evidence="11">
    <location>
        <begin position="1280"/>
        <end position="1298"/>
    </location>
</feature>
<dbReference type="InterPro" id="IPR037756">
    <property type="entry name" value="C2D_Tricalbin"/>
</dbReference>
<keyword evidence="9" id="KW-0446">Lipid-binding</keyword>
<dbReference type="PANTHER" id="PTHR46980:SF2">
    <property type="entry name" value="TRICALBIN-1-RELATED"/>
    <property type="match status" value="1"/>
</dbReference>
<protein>
    <submittedName>
        <fullName evidence="14">Tricalbin</fullName>
    </submittedName>
</protein>
<proteinExistence type="predicted"/>
<evidence type="ECO:0000256" key="4">
    <source>
        <dbReference type="ARBA" id="ARBA00022692"/>
    </source>
</evidence>
<name>A0A4V3SIM5_9PEZI</name>
<dbReference type="GO" id="GO:0071944">
    <property type="term" value="C:cell periphery"/>
    <property type="evidence" value="ECO:0007669"/>
    <property type="project" value="UniProtKB-ARBA"/>
</dbReference>
<dbReference type="Proteomes" id="UP000298138">
    <property type="component" value="Unassembled WGS sequence"/>
</dbReference>
<dbReference type="GO" id="GO:0061817">
    <property type="term" value="P:endoplasmic reticulum-plasma membrane tethering"/>
    <property type="evidence" value="ECO:0007669"/>
    <property type="project" value="InterPro"/>
</dbReference>
<feature type="domain" description="SMP-LTD" evidence="13">
    <location>
        <begin position="240"/>
        <end position="444"/>
    </location>
</feature>
<dbReference type="GO" id="GO:0006869">
    <property type="term" value="P:lipid transport"/>
    <property type="evidence" value="ECO:0007669"/>
    <property type="project" value="UniProtKB-KW"/>
</dbReference>
<evidence type="ECO:0000256" key="5">
    <source>
        <dbReference type="ARBA" id="ARBA00022737"/>
    </source>
</evidence>
<dbReference type="InterPro" id="IPR037761">
    <property type="entry name" value="C2A_Tricalbin"/>
</dbReference>
<evidence type="ECO:0000256" key="10">
    <source>
        <dbReference type="ARBA" id="ARBA00023136"/>
    </source>
</evidence>
<feature type="compositionally biased region" description="Low complexity" evidence="11">
    <location>
        <begin position="100"/>
        <end position="118"/>
    </location>
</feature>
<feature type="domain" description="C2" evidence="12">
    <location>
        <begin position="1056"/>
        <end position="1174"/>
    </location>
</feature>
<keyword evidence="8" id="KW-0445">Lipid transport</keyword>
<feature type="compositionally biased region" description="Basic and acidic residues" evidence="11">
    <location>
        <begin position="63"/>
        <end position="72"/>
    </location>
</feature>
<dbReference type="FunCoup" id="A0A4V3SIM5">
    <property type="interactions" value="89"/>
</dbReference>
<feature type="domain" description="C2" evidence="12">
    <location>
        <begin position="440"/>
        <end position="558"/>
    </location>
</feature>
<evidence type="ECO:0000256" key="11">
    <source>
        <dbReference type="SAM" id="MobiDB-lite"/>
    </source>
</evidence>
<evidence type="ECO:0000256" key="7">
    <source>
        <dbReference type="ARBA" id="ARBA00022989"/>
    </source>
</evidence>
<comment type="subcellular location">
    <subcellularLocation>
        <location evidence="1">Endoplasmic reticulum membrane</location>
    </subcellularLocation>
</comment>
<dbReference type="GO" id="GO:0005789">
    <property type="term" value="C:endoplasmic reticulum membrane"/>
    <property type="evidence" value="ECO:0007669"/>
    <property type="project" value="UniProtKB-SubCell"/>
</dbReference>
<organism evidence="14 15">
    <name type="scientific">Ascodesmis nigricans</name>
    <dbReference type="NCBI Taxonomy" id="341454"/>
    <lineage>
        <taxon>Eukaryota</taxon>
        <taxon>Fungi</taxon>
        <taxon>Dikarya</taxon>
        <taxon>Ascomycota</taxon>
        <taxon>Pezizomycotina</taxon>
        <taxon>Pezizomycetes</taxon>
        <taxon>Pezizales</taxon>
        <taxon>Ascodesmidaceae</taxon>
        <taxon>Ascodesmis</taxon>
    </lineage>
</organism>
<dbReference type="InterPro" id="IPR037762">
    <property type="entry name" value="C2C_Tricalbin"/>
</dbReference>
<dbReference type="EMBL" id="ML220123">
    <property type="protein sequence ID" value="TGZ80655.1"/>
    <property type="molecule type" value="Genomic_DNA"/>
</dbReference>
<evidence type="ECO:0000256" key="1">
    <source>
        <dbReference type="ARBA" id="ARBA00004586"/>
    </source>
</evidence>
<dbReference type="PROSITE" id="PS51847">
    <property type="entry name" value="SMP"/>
    <property type="match status" value="1"/>
</dbReference>
<gene>
    <name evidence="14" type="ORF">EX30DRAFT_47023</name>
</gene>
<feature type="compositionally biased region" description="Basic and acidic residues" evidence="11">
    <location>
        <begin position="40"/>
        <end position="51"/>
    </location>
</feature>
<dbReference type="GO" id="GO:0008289">
    <property type="term" value="F:lipid binding"/>
    <property type="evidence" value="ECO:0007669"/>
    <property type="project" value="UniProtKB-KW"/>
</dbReference>
<dbReference type="CDD" id="cd04040">
    <property type="entry name" value="C2D_Tricalbin-like"/>
    <property type="match status" value="1"/>
</dbReference>
<dbReference type="InterPro" id="IPR017147">
    <property type="entry name" value="Tricalbin"/>
</dbReference>
<keyword evidence="15" id="KW-1185">Reference proteome</keyword>
<keyword evidence="6" id="KW-0256">Endoplasmic reticulum</keyword>
<keyword evidence="5" id="KW-0677">Repeat</keyword>
<sequence>MADSVPPPPGSEVDRLQKAQQATEKMMHEAEKAGIPSFKFDPDAPPEEKAAQVKKAAPPGLDLAKEKVKDRLNQGNTAVVTDIGDNGAPTPALPTPKSPTTNGATNGATNGEAKAEPAQPKKPKHPPAGEGNWEPTGWEPRFGSLNDALNIDQYISADHQTWVEATLDDKFFGDWYHNAGIIAFAVISTWIITLLRGGLAWIILIGACCATYYRTSIRRVRRNIRDEINREMQKTRIATDVETLEWINSFVVKFWPIYHPVMGATIINIVDGILAAQAPGFIDSIRLAKFNLGTKPPRLEHVKTYPNTEDDIVETDWKFSFTPNDTTDLTSRQIKNKINPKIILEVRVGKGIASKGIPIVVEDMACSGIMKFKIKLQIPFPHIELVDVCFLEPPKFDYVLKPVGGDLGLDVGLLPGLKSFIEGQVHNNLGPMFYAPNVFTVEVAKMLGGAPIDTAIGVIALTIHRARGLKNTDKFSGTPDPYVSLSINDRNQLARTKTVHENADPKWNETHYIIVTNLNDSLSLKVFDYNDVRKDKELGVASFPLENLREIPEHEGVEMPVTSGGKTRGQLSFDVRYFPVLEGATLEDGTKQPPPESNSGIVRFTVSQCKELDSDKSMVGQLSPYAVMSLNGKTIHRTKTVKRNNAPAWEESHEILVTNRNQCKLGIQIKDDRDLLADPLLGSYQLSLKDFLDSVEKGVEWFNLSGTKSGRVKMRVQWKPVALTGILGGSGGYVTPIGVMRLHLQNAKNLRNLEALGKSDPYVRVMLNGYEKARTVTFSNELNPDWDEVLYVPVHSAKEKLTLEVMDAENMGKDRSLGLTELDLKEFIKEDEDGLFMIHAEKNNRSEGLVLGKSGAKGTLNYTAAFYPCMNLADPEDEKDEKEGATNSETASQAKKSEENLAAPADQGPAKSPTSPTFSDNGAKGPPRVRLSPEQLLQHESGLLIVKVIDGEFARKDIYLDLIMDDMLFPSFTTSKIRTKKVKLEEIGDAVVRELDFSRITLRIRDEDEDHDENEKHKGKLTGNTRETLMQCLNNPTTLLIKGKDGEVSKVKVSLKYIPILMKLDPSESINNMGTLRVDVLDAANLPAADRNGKSDPYCVFELDGKEVHKTKIQKKTLHPAWNEMFECQVASRTAANFNVEIFDWDMGSKADFLAKTPINLAILEPFQPQTFHFELLGKKGEAGKFGQLRLRMVFKPSYVTRSRQGSSTFHGTFAQPGKIVTGVAGAPLKVGGFAAGGVVKGASFVKKNTFGRLLGKNDDDTVVEEESTPTFDPGMEAPRQSTSNLDSSLRPGSSGSALRSDDSPIGTPPQRTSSLAPPPSGGPAIGDPRSSPHGRSRSTSSQYSSPGVISPDMGTASIRIVSATGFPDSTNLQLRIRPVGKPKDILKTRTIKSASGEIDVSEECTTQCSADQQFKIFAKDNHLVRDTELGEGLFVVDDTGSGQDTVVPVGSEGAKVVLRTAFRSADQGSVSPARKKGLLRR</sequence>
<dbReference type="PANTHER" id="PTHR46980">
    <property type="entry name" value="TRICALBIN-1-RELATED"/>
    <property type="match status" value="1"/>
</dbReference>
<dbReference type="InterPro" id="IPR037765">
    <property type="entry name" value="C2B_Tricalbin"/>
</dbReference>
<dbReference type="CDD" id="cd04044">
    <property type="entry name" value="C2A_Tricalbin-like"/>
    <property type="match status" value="1"/>
</dbReference>
<feature type="region of interest" description="Disordered" evidence="11">
    <location>
        <begin position="1"/>
        <end position="139"/>
    </location>
</feature>
<keyword evidence="4" id="KW-0812">Transmembrane</keyword>
<evidence type="ECO:0000256" key="9">
    <source>
        <dbReference type="ARBA" id="ARBA00023121"/>
    </source>
</evidence>
<dbReference type="InterPro" id="IPR035892">
    <property type="entry name" value="C2_domain_sf"/>
</dbReference>
<dbReference type="Gene3D" id="2.60.40.150">
    <property type="entry name" value="C2 domain"/>
    <property type="match status" value="4"/>
</dbReference>
<evidence type="ECO:0000313" key="15">
    <source>
        <dbReference type="Proteomes" id="UP000298138"/>
    </source>
</evidence>
<evidence type="ECO:0000259" key="13">
    <source>
        <dbReference type="PROSITE" id="PS51847"/>
    </source>
</evidence>
<keyword evidence="3" id="KW-0597">Phosphoprotein</keyword>
<dbReference type="Pfam" id="PF24920">
    <property type="entry name" value="C2_TCB1"/>
    <property type="match status" value="1"/>
</dbReference>
<dbReference type="SMART" id="SM00239">
    <property type="entry name" value="C2"/>
    <property type="match status" value="4"/>
</dbReference>
<keyword evidence="7" id="KW-1133">Transmembrane helix</keyword>
<dbReference type="CDD" id="cd04052">
    <property type="entry name" value="C2B_Tricalbin-like"/>
    <property type="match status" value="1"/>
</dbReference>
<evidence type="ECO:0000256" key="2">
    <source>
        <dbReference type="ARBA" id="ARBA00022448"/>
    </source>
</evidence>
<accession>A0A4V3SIM5</accession>
<keyword evidence="2" id="KW-0813">Transport</keyword>
<dbReference type="Pfam" id="PF25669">
    <property type="entry name" value="SMP_MUG190-like"/>
    <property type="match status" value="1"/>
</dbReference>
<dbReference type="OrthoDB" id="1029639at2759"/>
<feature type="domain" description="C2" evidence="12">
    <location>
        <begin position="719"/>
        <end position="837"/>
    </location>
</feature>
<feature type="compositionally biased region" description="Polar residues" evidence="11">
    <location>
        <begin position="885"/>
        <end position="894"/>
    </location>
</feature>
<evidence type="ECO:0000313" key="14">
    <source>
        <dbReference type="EMBL" id="TGZ80655.1"/>
    </source>
</evidence>
<dbReference type="InterPro" id="IPR031468">
    <property type="entry name" value="SMP_LBD"/>
</dbReference>
<evidence type="ECO:0000256" key="3">
    <source>
        <dbReference type="ARBA" id="ARBA00022553"/>
    </source>
</evidence>
<feature type="domain" description="C2" evidence="12">
    <location>
        <begin position="587"/>
        <end position="702"/>
    </location>
</feature>
<keyword evidence="10" id="KW-0472">Membrane</keyword>
<feature type="compositionally biased region" description="Pro residues" evidence="11">
    <location>
        <begin position="1"/>
        <end position="10"/>
    </location>
</feature>
<feature type="compositionally biased region" description="Low complexity" evidence="11">
    <location>
        <begin position="1326"/>
        <end position="1346"/>
    </location>
</feature>
<feature type="region of interest" description="Disordered" evidence="11">
    <location>
        <begin position="1261"/>
        <end position="1352"/>
    </location>
</feature>
<dbReference type="InterPro" id="IPR052455">
    <property type="entry name" value="Tricalbin_domain"/>
</dbReference>
<dbReference type="PROSITE" id="PS50004">
    <property type="entry name" value="C2"/>
    <property type="match status" value="4"/>
</dbReference>
<feature type="region of interest" description="Disordered" evidence="11">
    <location>
        <begin position="874"/>
        <end position="929"/>
    </location>
</feature>